<dbReference type="SMART" id="SM00736">
    <property type="entry name" value="CADG"/>
    <property type="match status" value="1"/>
</dbReference>
<evidence type="ECO:0000313" key="3">
    <source>
        <dbReference type="EMBL" id="GIZ51126.1"/>
    </source>
</evidence>
<dbReference type="InterPro" id="IPR015919">
    <property type="entry name" value="Cadherin-like_sf"/>
</dbReference>
<dbReference type="Gene3D" id="2.60.40.2030">
    <property type="match status" value="1"/>
</dbReference>
<comment type="caution">
    <text evidence="3">The sequence shown here is derived from an EMBL/GenBank/DDBJ whole genome shotgun (WGS) entry which is preliminary data.</text>
</comment>
<sequence length="2979" mass="304895">MKSKPTKKKNAPGLVYSEAGPLVLERRLMFDGAAGAEVARTVALADPAAAPTDGAHAEQSDPGHAVNTLETAIATSQGEAAPGAVRLELTEATSAALAAAVAQAQQQVAAFLNRDDARELLLSVFPGEQGDQASKNWEAAVDELLEQKPGELTLPIELRSDAEMGGALGAFTASDAYGRAAIYLNREWVQAASAADITRVLTEEIGHAIDARLNGAIDTAGDEGQLFAAVASGALTATQAIDSRLDADHARLTLDGQAVDVELATLDTSGWITIGRTSDPNKGNTDGGWTAAAPDLVSDATHPTLQYKITTAGAENYLNFKLRAEKAPPKDLIIDYGQILFDLTADGIPEFALFLRVVQNNGYSASTQVDSITGHVTNVSSNYTYLVYFVPLTKSSAESNTRPNNTTYATQQQYLIYDSSRDRSASGGSATQIAGNNYNAKVDVFFAPSSERDLDGDGITENYYVVSFKAQAYADFASYVTNTYPNFQPVPVTSWPTGGSSASPVLYGAPVSATQANSVNGDIGGGAYNGSETWREIFGINDAPVAKDNSYSTLEDTAISGRNIITDADPVAGTDSDFETATSLLRIDSIDGTSFIPNGTDSTHLAANGWMQVNLTRGTLFIKADGTMDYRPGANSNGSDSFTYVVKDGSGRVSASSATVTINITPVNDGPIAVNDTNTAREAGGVNNGSGGVDPTGNVISGAVTLTAGTDASKAADSDVEDAAAALCVTAVANVAVSGAATSVNNTHNDLATSYANVTGMYGSLRMLADGSYRYVVDNNKAAVQALRLSTNTLTETFTYTLTDTNGATAKATLVVTITGNNDAPAANDDYNSAKESLRTDGTAYMSDDLLGSRAEGNVLNNDTDVDANQESKSIVGLSGAATLGSVTSSSSTPTLKFTANTTFRPVGSGDEAWLFIDGVWRAMFSSDGHQITATGGYNAADRTIPLSGTPATYYDSATSPRKAISSLSNVEVGFKDSTETTTEQDGGSMKAGKVSSSSSGTSTFNLSAVPISGTIKQGMTVTGAGVPADTVVIAVTYTNGVPTSITVNQVISSAPETVLSFSAAAGTTLTGQYGTLVLNANGSYTYTPTANGPLSEAESAVETFRYTMQDASGVTSTAVLSITVYGSGTNDPNAVADTGTAVEAGGAGNAAPGATATGNVTTNDTVPTGGKYVIGAQAPGAASMTDIFATTTGNTTNVNASVTLASVAGIQVGMRVVGTGIANNTTVTAISGNTITLSQSATATGTGVSLLFVAPVAQELTLAGQYGTLVLHSDGTYTYSVDNANSDVQALRLASETLTDTFTYRLANGAFSAGKQLLTDVSSLTITIRGADDAPVATADYGSALEAGAGAGSSATGNVLVNDRDADAGDGMRVVGVVNTDAAIPANVTVSTSQNDLGNAYAGSTGRYGTLKILSDGSYQYDVDNSNPTVQALEANSTPLTDTFTYTVADNIRNATANGSAAQTTVTISSANASIVVGDWVSGTGVGSGAKVAAITRDAANAITTIMLSVANTGTVSGSLSFYQTSTATLVVSITGQNDVPVAVSNTYQATEDTLLTGKNIIADDNNGAAAGGVDYDLEGMSLSIASVNGVSFASLQASTDNAHPAASGWKMVTLANGVVFLKSNGDAEYKPSANSTAGDSFVYTVTDGSAESSAATATFNVTAVNDAPTIGMNPAGEVQEASTSNGTDPDSPYEYHEGHFVIGDVDGLSDIKSITFKNTGTTDKTLVIGTGAGEFASLAAMVGQTFTTANGTVTITGYSNGDFSYQFRLTSPTVDAAGAAETNGFTVEVRDIANASASASVTIDIVDDAPALIPANVSAADVITVDETSLAIGSASFADNFSTAFKMGADGGTVAYALVLSGSNVGSGLFAIDPLAASGKGAEILMSQSGDTITGTAGGQTYFTIKVDTTTGVVAFQQVKGIWHADNRNHDDVATLSTASAGDLVIRATATDGDCDMVSHTVDLGKSGSFRIKDDGPVVTSATPATAATIQLDENNISSGSMSSTGDFSVHFSNATFGTDGQGAASYSLRLSAAAVNSGIYLTDPGDTVSSDGDAIGQGAEVVLSMSGGEVVGLVGAQAVLRLSVDSSTGVITLTQYAPLWHGDAGNFVNTMALTPAAGSLILDRAVSDADGDIATASYDLGVNASLKFSSDPAPSVNSIRVNEGSPYAVFTVTGVGNQQVKLSLADGSARMDTDGTIQTDGSDDYRGSLQYFNGSSWVNYTPDAFVTIPAGGVLYVRTAIVQDTANEGDHTFTLTATGTGGNAGTGTATIDDHGGGVKYPDLPPGGTPPTDTTGLDDDRAPGVNSIRVNEGSPYAVFTVTGAGNQQVKLSLADGTARMDTDGTIQTDGSDDYRGSLQYFNGSSWVNYTPDAFVTIPAGGVLYVRTAIVQDTANEGDHTFTLTATGTGGNAGTGTATIDDHGGGVKYPDLPPGGTPPTDTTGLDDDRAPGVNSIRVNEGSPYAVFTVTGAGNQQVKLSLADGTARMDTDGTIQTDGSDDYRGSLQYFNGSSWVNYTPDAFVTIPAGGVLYVRTAIVQDTANEGDHTFTLTATGTGGNAGTGTATIDDHGGGVKYPDLPPGGNPPTDTTNLDDDRRLSVTSRTFNEASPYVVFTVSGAPGQLVELELGNTTDAADKDALLGVDTSDAGAGVPLQVFNGAAWVNYIPGSRVAIPAMGNTLLVRTALVNDAQLEGEETLVLRATNGSRMTAEGVATIVDNGTGVVFGPDGTPTGKTPDDDTPKPPPPETPAPVVVQPVVVMAQVPQPVAQPFIPVEVPQRQPEPVPEPPALALANRIPDQFAERDGNARFAVPEGTFVTTRPGERLTLAAYMADGKPLPTWLSFNGTSGVFDGKPPPGFTGDLQIKVIARDSAGNEVEAMFRFHVGDKGVSPARAPAQRAQEGQTKQEVNQPKNRSQEPVSGPDAEVDERAMPDGAANAPAVSPTAAKPSVGRPSLQQQVREQAQRLRPQVAKLQPEKVG</sequence>
<dbReference type="InterPro" id="IPR043824">
    <property type="entry name" value="DUF5801"/>
</dbReference>
<dbReference type="Pfam" id="PF17803">
    <property type="entry name" value="Cadherin_4"/>
    <property type="match status" value="2"/>
</dbReference>
<gene>
    <name evidence="3" type="ORF">NCCP691_11400</name>
</gene>
<dbReference type="EMBL" id="BPMK01000004">
    <property type="protein sequence ID" value="GIZ51126.1"/>
    <property type="molecule type" value="Genomic_DNA"/>
</dbReference>
<dbReference type="InterPro" id="IPR006644">
    <property type="entry name" value="Cadg"/>
</dbReference>
<evidence type="ECO:0000259" key="2">
    <source>
        <dbReference type="SMART" id="SM00736"/>
    </source>
</evidence>
<feature type="region of interest" description="Disordered" evidence="1">
    <location>
        <begin position="2719"/>
        <end position="2749"/>
    </location>
</feature>
<keyword evidence="4" id="KW-1185">Reference proteome</keyword>
<proteinExistence type="predicted"/>
<dbReference type="NCBIfam" id="TIGR01965">
    <property type="entry name" value="VCBS_repeat"/>
    <property type="match status" value="4"/>
</dbReference>
<dbReference type="Pfam" id="PF17963">
    <property type="entry name" value="Big_9"/>
    <property type="match status" value="3"/>
</dbReference>
<dbReference type="RefSeq" id="WP_220807298.1">
    <property type="nucleotide sequence ID" value="NZ_BPMK01000004.1"/>
</dbReference>
<dbReference type="Proteomes" id="UP000887222">
    <property type="component" value="Unassembled WGS sequence"/>
</dbReference>
<evidence type="ECO:0000256" key="1">
    <source>
        <dbReference type="SAM" id="MobiDB-lite"/>
    </source>
</evidence>
<feature type="compositionally biased region" description="Low complexity" evidence="1">
    <location>
        <begin position="2935"/>
        <end position="2946"/>
    </location>
</feature>
<dbReference type="Gene3D" id="2.40.30.290">
    <property type="match status" value="1"/>
</dbReference>
<protein>
    <recommendedName>
        <fullName evidence="2">Dystroglycan-type cadherin-like domain-containing protein</fullName>
    </recommendedName>
</protein>
<dbReference type="Pfam" id="PF19116">
    <property type="entry name" value="DUF5801"/>
    <property type="match status" value="2"/>
</dbReference>
<feature type="domain" description="Dystroglycan-type cadherin-like" evidence="2">
    <location>
        <begin position="2791"/>
        <end position="2891"/>
    </location>
</feature>
<dbReference type="Gene3D" id="2.60.40.2810">
    <property type="match status" value="1"/>
</dbReference>
<accession>A0ABQ4Q266</accession>
<organism evidence="3 4">
    <name type="scientific">Noviherbaspirillum aridicola</name>
    <dbReference type="NCBI Taxonomy" id="2849687"/>
    <lineage>
        <taxon>Bacteria</taxon>
        <taxon>Pseudomonadati</taxon>
        <taxon>Pseudomonadota</taxon>
        <taxon>Betaproteobacteria</taxon>
        <taxon>Burkholderiales</taxon>
        <taxon>Oxalobacteraceae</taxon>
        <taxon>Noviherbaspirillum</taxon>
    </lineage>
</organism>
<dbReference type="InterPro" id="IPR013783">
    <property type="entry name" value="Ig-like_fold"/>
</dbReference>
<dbReference type="InterPro" id="IPR010221">
    <property type="entry name" value="VCBS_dom"/>
</dbReference>
<dbReference type="InterPro" id="IPR040853">
    <property type="entry name" value="RapA2_cadherin-like"/>
</dbReference>
<dbReference type="InterPro" id="IPR038081">
    <property type="entry name" value="CalX-like_sf"/>
</dbReference>
<evidence type="ECO:0000313" key="4">
    <source>
        <dbReference type="Proteomes" id="UP000887222"/>
    </source>
</evidence>
<feature type="region of interest" description="Disordered" evidence="1">
    <location>
        <begin position="976"/>
        <end position="1002"/>
    </location>
</feature>
<reference evidence="3 4" key="1">
    <citation type="journal article" date="2022" name="Int. J. Syst. Evol. Microbiol.">
        <title>Noviherbaspirillum aridicola sp. nov., isolated from an arid soil in Pakistan.</title>
        <authorList>
            <person name="Khan I.U."/>
            <person name="Saqib M."/>
            <person name="Amin A."/>
            <person name="Hussain F."/>
            <person name="Li L."/>
            <person name="Liu Y.H."/>
            <person name="Fang B.Z."/>
            <person name="Ahmed I."/>
            <person name="Li W.J."/>
        </authorList>
    </citation>
    <scope>NUCLEOTIDE SEQUENCE [LARGE SCALE GENOMIC DNA]</scope>
    <source>
        <strain evidence="3 4">NCCP-691</strain>
    </source>
</reference>
<dbReference type="NCBIfam" id="NF012211">
    <property type="entry name" value="tand_rpt_95"/>
    <property type="match status" value="2"/>
</dbReference>
<feature type="region of interest" description="Disordered" evidence="1">
    <location>
        <begin position="2887"/>
        <end position="2979"/>
    </location>
</feature>
<feature type="compositionally biased region" description="Low complexity" evidence="1">
    <location>
        <begin position="987"/>
        <end position="1002"/>
    </location>
</feature>
<feature type="compositionally biased region" description="Polar residues" evidence="1">
    <location>
        <begin position="2900"/>
        <end position="2918"/>
    </location>
</feature>
<name>A0ABQ4Q266_9BURK</name>
<dbReference type="SUPFAM" id="SSF49313">
    <property type="entry name" value="Cadherin-like"/>
    <property type="match status" value="1"/>
</dbReference>
<dbReference type="Gene3D" id="2.60.40.10">
    <property type="entry name" value="Immunoglobulins"/>
    <property type="match status" value="3"/>
</dbReference>
<dbReference type="Pfam" id="PF05345">
    <property type="entry name" value="He_PIG"/>
    <property type="match status" value="1"/>
</dbReference>